<dbReference type="InterPro" id="IPR050182">
    <property type="entry name" value="Cytochrome_P450_fam2"/>
</dbReference>
<dbReference type="PANTHER" id="PTHR24300:SF403">
    <property type="entry name" value="CYTOCHROME P450 306A1"/>
    <property type="match status" value="1"/>
</dbReference>
<dbReference type="InterPro" id="IPR001128">
    <property type="entry name" value="Cyt_P450"/>
</dbReference>
<keyword evidence="5 7" id="KW-0408">Iron</keyword>
<dbReference type="GO" id="GO:0006082">
    <property type="term" value="P:organic acid metabolic process"/>
    <property type="evidence" value="ECO:0007669"/>
    <property type="project" value="TreeGrafter"/>
</dbReference>
<feature type="coiled-coil region" evidence="8">
    <location>
        <begin position="133"/>
        <end position="160"/>
    </location>
</feature>
<evidence type="ECO:0000313" key="10">
    <source>
        <dbReference type="Proteomes" id="UP000826195"/>
    </source>
</evidence>
<dbReference type="PRINTS" id="PR00385">
    <property type="entry name" value="P450"/>
</dbReference>
<evidence type="ECO:0008006" key="11">
    <source>
        <dbReference type="Google" id="ProtNLM"/>
    </source>
</evidence>
<dbReference type="SUPFAM" id="SSF48264">
    <property type="entry name" value="Cytochrome P450"/>
    <property type="match status" value="1"/>
</dbReference>
<comment type="similarity">
    <text evidence="2">Belongs to the cytochrome P450 family.</text>
</comment>
<dbReference type="EMBL" id="JAHXZJ010000374">
    <property type="protein sequence ID" value="KAH0560352.1"/>
    <property type="molecule type" value="Genomic_DNA"/>
</dbReference>
<keyword evidence="8" id="KW-0175">Coiled coil</keyword>
<dbReference type="Gene3D" id="1.10.630.10">
    <property type="entry name" value="Cytochrome P450"/>
    <property type="match status" value="1"/>
</dbReference>
<reference evidence="9 10" key="1">
    <citation type="journal article" date="2021" name="J. Hered.">
        <title>A chromosome-level genome assembly of the parasitoid wasp, Cotesia glomerata (Hymenoptera: Braconidae).</title>
        <authorList>
            <person name="Pinto B.J."/>
            <person name="Weis J.J."/>
            <person name="Gamble T."/>
            <person name="Ode P.J."/>
            <person name="Paul R."/>
            <person name="Zaspel J.M."/>
        </authorList>
    </citation>
    <scope>NUCLEOTIDE SEQUENCE [LARGE SCALE GENOMIC DNA]</scope>
    <source>
        <strain evidence="9">CgM1</strain>
    </source>
</reference>
<evidence type="ECO:0000256" key="6">
    <source>
        <dbReference type="ARBA" id="ARBA00023033"/>
    </source>
</evidence>
<proteinExistence type="inferred from homology"/>
<evidence type="ECO:0000256" key="7">
    <source>
        <dbReference type="PIRSR" id="PIRSR602401-1"/>
    </source>
</evidence>
<dbReference type="AlphaFoldDB" id="A0AAV7IUB7"/>
<protein>
    <recommendedName>
        <fullName evidence="11">Cytochrome P450 306a1</fullName>
    </recommendedName>
</protein>
<feature type="binding site" description="axial binding residue" evidence="7">
    <location>
        <position position="446"/>
    </location>
    <ligand>
        <name>heme</name>
        <dbReference type="ChEBI" id="CHEBI:30413"/>
    </ligand>
    <ligandPart>
        <name>Fe</name>
        <dbReference type="ChEBI" id="CHEBI:18248"/>
    </ligandPart>
</feature>
<sequence length="500" mass="56954">MLFLYLIMIILLLISILVILKKSEKKNYPPGPRGLPIIGSLLNIDAKAPYKSLTKLSEIYGPIFSLRMGSVYTVVLSDPKLIRTTLAKDEFSGRAPLYLTHGIMNGYGLICAEGELWKEQRKFVSATLKNFGAVKHSVKKDIMENNIKKLSNEAIQKLKDASLNNKNGIDPLSILHHCIGNVMNNLVFGTVYDEDDEIWKWLRDLQEEGVKHIGVAGPLNFLPFLRYLSHYKQIMKSLVDGKLETHKYYQKLIDQYKTKILNTEDYKINSDNFLAAFYDEMTRRQNNNSVGSFTEQQYYHLLADLFGAGTDTTLTTIRWFLLYIAISPEKQEKIYEEIKTVLDDKEEISLENSSSLILLQAAICEVQRLRSVVPVGIPHGAIKDTKIGDYDIPQGAMIIPLQWAVHMNPIYWDNPEEFIPERFISPDGSLSKPPAFIPFQTGKRMCVGDELARMVMFIFVGKIVREFKISISNNETVDLDGHCGITLVPKEHKLIFTPRQ</sequence>
<comment type="cofactor">
    <cofactor evidence="1 7">
        <name>heme</name>
        <dbReference type="ChEBI" id="CHEBI:30413"/>
    </cofactor>
</comment>
<dbReference type="GO" id="GO:0005737">
    <property type="term" value="C:cytoplasm"/>
    <property type="evidence" value="ECO:0007669"/>
    <property type="project" value="TreeGrafter"/>
</dbReference>
<dbReference type="GO" id="GO:0020037">
    <property type="term" value="F:heme binding"/>
    <property type="evidence" value="ECO:0007669"/>
    <property type="project" value="InterPro"/>
</dbReference>
<evidence type="ECO:0000256" key="8">
    <source>
        <dbReference type="SAM" id="Coils"/>
    </source>
</evidence>
<name>A0AAV7IUB7_COTGL</name>
<dbReference type="PRINTS" id="PR00463">
    <property type="entry name" value="EP450I"/>
</dbReference>
<dbReference type="GO" id="GO:0006805">
    <property type="term" value="P:xenobiotic metabolic process"/>
    <property type="evidence" value="ECO:0007669"/>
    <property type="project" value="TreeGrafter"/>
</dbReference>
<dbReference type="InterPro" id="IPR002401">
    <property type="entry name" value="Cyt_P450_E_grp-I"/>
</dbReference>
<organism evidence="9 10">
    <name type="scientific">Cotesia glomerata</name>
    <name type="common">Lepidopteran parasitic wasp</name>
    <name type="synonym">Apanteles glomeratus</name>
    <dbReference type="NCBI Taxonomy" id="32391"/>
    <lineage>
        <taxon>Eukaryota</taxon>
        <taxon>Metazoa</taxon>
        <taxon>Ecdysozoa</taxon>
        <taxon>Arthropoda</taxon>
        <taxon>Hexapoda</taxon>
        <taxon>Insecta</taxon>
        <taxon>Pterygota</taxon>
        <taxon>Neoptera</taxon>
        <taxon>Endopterygota</taxon>
        <taxon>Hymenoptera</taxon>
        <taxon>Apocrita</taxon>
        <taxon>Ichneumonoidea</taxon>
        <taxon>Braconidae</taxon>
        <taxon>Microgastrinae</taxon>
        <taxon>Cotesia</taxon>
    </lineage>
</organism>
<keyword evidence="6" id="KW-0503">Monooxygenase</keyword>
<evidence type="ECO:0000313" key="9">
    <source>
        <dbReference type="EMBL" id="KAH0560352.1"/>
    </source>
</evidence>
<dbReference type="Proteomes" id="UP000826195">
    <property type="component" value="Unassembled WGS sequence"/>
</dbReference>
<evidence type="ECO:0000256" key="2">
    <source>
        <dbReference type="ARBA" id="ARBA00010617"/>
    </source>
</evidence>
<dbReference type="GO" id="GO:0005506">
    <property type="term" value="F:iron ion binding"/>
    <property type="evidence" value="ECO:0007669"/>
    <property type="project" value="InterPro"/>
</dbReference>
<dbReference type="GO" id="GO:0008395">
    <property type="term" value="F:steroid hydroxylase activity"/>
    <property type="evidence" value="ECO:0007669"/>
    <property type="project" value="TreeGrafter"/>
</dbReference>
<dbReference type="FunFam" id="1.10.630.10:FF:000036">
    <property type="entry name" value="CYtochrome P450 family"/>
    <property type="match status" value="1"/>
</dbReference>
<keyword evidence="7" id="KW-0349">Heme</keyword>
<dbReference type="PANTHER" id="PTHR24300">
    <property type="entry name" value="CYTOCHROME P450 508A4-RELATED"/>
    <property type="match status" value="1"/>
</dbReference>
<evidence type="ECO:0000256" key="3">
    <source>
        <dbReference type="ARBA" id="ARBA00022723"/>
    </source>
</evidence>
<keyword evidence="4" id="KW-0560">Oxidoreductase</keyword>
<gene>
    <name evidence="9" type="ORF">KQX54_003769</name>
</gene>
<evidence type="ECO:0000256" key="1">
    <source>
        <dbReference type="ARBA" id="ARBA00001971"/>
    </source>
</evidence>
<dbReference type="InterPro" id="IPR036396">
    <property type="entry name" value="Cyt_P450_sf"/>
</dbReference>
<comment type="caution">
    <text evidence="9">The sequence shown here is derived from an EMBL/GenBank/DDBJ whole genome shotgun (WGS) entry which is preliminary data.</text>
</comment>
<dbReference type="GO" id="GO:0016712">
    <property type="term" value="F:oxidoreductase activity, acting on paired donors, with incorporation or reduction of molecular oxygen, reduced flavin or flavoprotein as one donor, and incorporation of one atom of oxygen"/>
    <property type="evidence" value="ECO:0007669"/>
    <property type="project" value="TreeGrafter"/>
</dbReference>
<accession>A0AAV7IUB7</accession>
<keyword evidence="3 7" id="KW-0479">Metal-binding</keyword>
<dbReference type="Pfam" id="PF00067">
    <property type="entry name" value="p450"/>
    <property type="match status" value="1"/>
</dbReference>
<evidence type="ECO:0000256" key="5">
    <source>
        <dbReference type="ARBA" id="ARBA00023004"/>
    </source>
</evidence>
<keyword evidence="10" id="KW-1185">Reference proteome</keyword>
<evidence type="ECO:0000256" key="4">
    <source>
        <dbReference type="ARBA" id="ARBA00023002"/>
    </source>
</evidence>